<evidence type="ECO:0000313" key="6">
    <source>
        <dbReference type="EMBL" id="AMB99398.1"/>
    </source>
</evidence>
<evidence type="ECO:0000256" key="5">
    <source>
        <dbReference type="SAM" id="MobiDB-lite"/>
    </source>
</evidence>
<organism evidence="6 7">
    <name type="scientific">Aerococcus urinaehominis</name>
    <dbReference type="NCBI Taxonomy" id="128944"/>
    <lineage>
        <taxon>Bacteria</taxon>
        <taxon>Bacillati</taxon>
        <taxon>Bacillota</taxon>
        <taxon>Bacilli</taxon>
        <taxon>Lactobacillales</taxon>
        <taxon>Aerococcaceae</taxon>
        <taxon>Aerococcus</taxon>
    </lineage>
</organism>
<dbReference type="Gene3D" id="1.10.287.380">
    <property type="entry name" value="Valyl-tRNA synthetase, C-terminal domain"/>
    <property type="match status" value="1"/>
</dbReference>
<keyword evidence="1" id="KW-0677">Repeat</keyword>
<feature type="coiled-coil region" evidence="4">
    <location>
        <begin position="570"/>
        <end position="604"/>
    </location>
</feature>
<dbReference type="OrthoDB" id="9760950at2"/>
<dbReference type="Gene3D" id="3.40.50.300">
    <property type="entry name" value="P-loop containing nucleotide triphosphate hydrolases"/>
    <property type="match status" value="2"/>
</dbReference>
<dbReference type="RefSeq" id="WP_067979055.1">
    <property type="nucleotide sequence ID" value="NZ_CP014163.1"/>
</dbReference>
<reference evidence="7" key="2">
    <citation type="submission" date="2016-01" db="EMBL/GenBank/DDBJ databases">
        <title>Six Aerococcus type strain genome sequencing and assembly using PacBio and Illumina Hiseq.</title>
        <authorList>
            <person name="Carkaci D."/>
            <person name="Dargis R."/>
            <person name="Nielsen X.C."/>
            <person name="Skovgaard O."/>
            <person name="Fuursted K."/>
            <person name="Christensen J.J."/>
        </authorList>
    </citation>
    <scope>NUCLEOTIDE SEQUENCE [LARGE SCALE GENOMIC DNA]</scope>
    <source>
        <strain evidence="7">CCUG42038B</strain>
    </source>
</reference>
<keyword evidence="7" id="KW-1185">Reference proteome</keyword>
<keyword evidence="4" id="KW-0175">Coiled coil</keyword>
<dbReference type="PROSITE" id="PS50893">
    <property type="entry name" value="ABC_TRANSPORTER_2"/>
    <property type="match status" value="2"/>
</dbReference>
<evidence type="ECO:0000256" key="4">
    <source>
        <dbReference type="SAM" id="Coils"/>
    </source>
</evidence>
<keyword evidence="3 6" id="KW-0067">ATP-binding</keyword>
<sequence length="650" mass="73622">MIILQGSQLARRFAGLALFEDVNITIQDKSRIALVGRNGSGKSTLLKMLTGLEEPDAGSISKAKGLTIGYLDQHSAVDSDRTIYGEMLAVFDPVLKLLDQAEQSANLLADPEIMADPDRYQEALAQYDRLQEDLNRHNAYGYESEIKMVLAGFQFDQADYDKPVAHLSGGQRTRLALAKLLLEKKDLLILDEPTNHLDIDTLTWLEAYLPKYPGALLIVSHDRYFLDSVTNETYEMTQGKSYHYAGNYSFYLQEKSQRLALAQKAYDKQQAEIARLEDYVQRNLVRASTTKMAQSRRKQLEKMTRLSKPQADDRSARIQFVADKESGNIVVIAEDLAIGYDQEILAQNINLDLRKQEAIAVVGPNGVGKSTLLKTLIKEIPALAGHIEYGTGVSLGYYDQELGNRHSKKDVLHELWDAHPQMREQDIRTILGSFLFTGDDVNKSVTNLSGGEKARLELAKLALDHDNFLVLDEPTNHLDIDSKEVLENALIEYNGSLIFVSHDRYFINRIATQVLEISPEGSTLYLGDYDYYSQKKAEIQERDRLKAAQDQQTAAEKPTSSQGQIDYQAQKKNQKEIRRLKREVDQLETDINQLDQEIAAIELAMTNPDIFNDSYELNKLNTSLQEKKELQEEKMLIWEARALDLATYEE</sequence>
<protein>
    <submittedName>
        <fullName evidence="6">Multidrug ABC transporter ATP-binding protein</fullName>
    </submittedName>
</protein>
<evidence type="ECO:0000256" key="1">
    <source>
        <dbReference type="ARBA" id="ARBA00022737"/>
    </source>
</evidence>
<dbReference type="FunFam" id="3.40.50.300:FF:000309">
    <property type="entry name" value="ABC transporter ATP-binding protein"/>
    <property type="match status" value="1"/>
</dbReference>
<dbReference type="GO" id="GO:0005524">
    <property type="term" value="F:ATP binding"/>
    <property type="evidence" value="ECO:0007669"/>
    <property type="project" value="UniProtKB-KW"/>
</dbReference>
<feature type="region of interest" description="Disordered" evidence="5">
    <location>
        <begin position="549"/>
        <end position="569"/>
    </location>
</feature>
<dbReference type="PANTHER" id="PTHR42855:SF2">
    <property type="entry name" value="DRUG RESISTANCE ABC TRANSPORTER,ATP-BINDING PROTEIN"/>
    <property type="match status" value="1"/>
</dbReference>
<dbReference type="InterPro" id="IPR017871">
    <property type="entry name" value="ABC_transporter-like_CS"/>
</dbReference>
<gene>
    <name evidence="6" type="ORF">AWM75_05050</name>
</gene>
<dbReference type="InterPro" id="IPR032524">
    <property type="entry name" value="ABC_tran_C"/>
</dbReference>
<dbReference type="KEGG" id="auh:AWM75_05050"/>
<accession>A0A120IAW9</accession>
<dbReference type="FunFam" id="3.40.50.300:FF:000011">
    <property type="entry name" value="Putative ABC transporter ATP-binding component"/>
    <property type="match status" value="1"/>
</dbReference>
<dbReference type="InterPro" id="IPR003439">
    <property type="entry name" value="ABC_transporter-like_ATP-bd"/>
</dbReference>
<dbReference type="PANTHER" id="PTHR42855">
    <property type="entry name" value="ABC TRANSPORTER ATP-BINDING SUBUNIT"/>
    <property type="match status" value="1"/>
</dbReference>
<evidence type="ECO:0000313" key="7">
    <source>
        <dbReference type="Proteomes" id="UP000062260"/>
    </source>
</evidence>
<evidence type="ECO:0000256" key="3">
    <source>
        <dbReference type="ARBA" id="ARBA00022840"/>
    </source>
</evidence>
<dbReference type="InterPro" id="IPR051309">
    <property type="entry name" value="ABCF_ATPase"/>
</dbReference>
<dbReference type="SMART" id="SM00382">
    <property type="entry name" value="AAA"/>
    <property type="match status" value="2"/>
</dbReference>
<feature type="coiled-coil region" evidence="4">
    <location>
        <begin position="252"/>
        <end position="279"/>
    </location>
</feature>
<dbReference type="AlphaFoldDB" id="A0A120IAW9"/>
<dbReference type="EMBL" id="CP014163">
    <property type="protein sequence ID" value="AMB99398.1"/>
    <property type="molecule type" value="Genomic_DNA"/>
</dbReference>
<dbReference type="STRING" id="128944.AWM75_05050"/>
<dbReference type="GO" id="GO:0016887">
    <property type="term" value="F:ATP hydrolysis activity"/>
    <property type="evidence" value="ECO:0007669"/>
    <property type="project" value="InterPro"/>
</dbReference>
<dbReference type="Pfam" id="PF16326">
    <property type="entry name" value="ABC_tran_CTD"/>
    <property type="match status" value="1"/>
</dbReference>
<dbReference type="InterPro" id="IPR003593">
    <property type="entry name" value="AAA+_ATPase"/>
</dbReference>
<dbReference type="PROSITE" id="PS00211">
    <property type="entry name" value="ABC_TRANSPORTER_1"/>
    <property type="match status" value="2"/>
</dbReference>
<dbReference type="CDD" id="cd03221">
    <property type="entry name" value="ABCF_EF-3"/>
    <property type="match status" value="2"/>
</dbReference>
<dbReference type="GO" id="GO:0003677">
    <property type="term" value="F:DNA binding"/>
    <property type="evidence" value="ECO:0007669"/>
    <property type="project" value="InterPro"/>
</dbReference>
<name>A0A120IAW9_9LACT</name>
<dbReference type="SUPFAM" id="SSF52540">
    <property type="entry name" value="P-loop containing nucleoside triphosphate hydrolases"/>
    <property type="match status" value="2"/>
</dbReference>
<keyword evidence="2" id="KW-0547">Nucleotide-binding</keyword>
<dbReference type="InterPro" id="IPR027417">
    <property type="entry name" value="P-loop_NTPase"/>
</dbReference>
<dbReference type="Pfam" id="PF00005">
    <property type="entry name" value="ABC_tran"/>
    <property type="match status" value="2"/>
</dbReference>
<dbReference type="InterPro" id="IPR032781">
    <property type="entry name" value="ABC_tran_Xtn"/>
</dbReference>
<evidence type="ECO:0000256" key="2">
    <source>
        <dbReference type="ARBA" id="ARBA00022741"/>
    </source>
</evidence>
<dbReference type="Pfam" id="PF12848">
    <property type="entry name" value="ABC_tran_Xtn"/>
    <property type="match status" value="1"/>
</dbReference>
<dbReference type="InterPro" id="IPR037118">
    <property type="entry name" value="Val-tRNA_synth_C_sf"/>
</dbReference>
<reference evidence="6 7" key="1">
    <citation type="journal article" date="2016" name="Genome Announc.">
        <title>Complete Genome Sequences of Aerococcus christensenii CCUG 28831T, Aerococcus sanguinicola CCUG 43001T, Aerococcus urinae CCUG 36881T, Aerococcus urinaeequi CCUG 28094T, Aerococcus urinaehominis CCUG 42038 BT, and Aerococcus viridans CCUG 4311T.</title>
        <authorList>
            <person name="Carkaci D."/>
            <person name="Dargis R."/>
            <person name="Nielsen X.C."/>
            <person name="Skovgaard O."/>
            <person name="Fuursted K."/>
            <person name="Christensen J.J."/>
        </authorList>
    </citation>
    <scope>NUCLEOTIDE SEQUENCE [LARGE SCALE GENOMIC DNA]</scope>
    <source>
        <strain evidence="6 7">CCUG42038B</strain>
    </source>
</reference>
<dbReference type="Proteomes" id="UP000062260">
    <property type="component" value="Chromosome"/>
</dbReference>
<proteinExistence type="predicted"/>